<evidence type="ECO:0000256" key="1">
    <source>
        <dbReference type="ARBA" id="ARBA00022729"/>
    </source>
</evidence>
<dbReference type="InterPro" id="IPR050966">
    <property type="entry name" value="Glutamyl_endopeptidase"/>
</dbReference>
<dbReference type="STRING" id="1675527.AIOL_003452"/>
<keyword evidence="1" id="KW-0732">Signal</keyword>
<gene>
    <name evidence="3" type="ORF">AIOL_003452</name>
</gene>
<dbReference type="InterPro" id="IPR018114">
    <property type="entry name" value="TRYPSIN_HIS"/>
</dbReference>
<dbReference type="InterPro" id="IPR043504">
    <property type="entry name" value="Peptidase_S1_PA_chymotrypsin"/>
</dbReference>
<dbReference type="GO" id="GO:0006508">
    <property type="term" value="P:proteolysis"/>
    <property type="evidence" value="ECO:0007669"/>
    <property type="project" value="InterPro"/>
</dbReference>
<dbReference type="AlphaFoldDB" id="A0A0J9E707"/>
<dbReference type="PANTHER" id="PTHR15462:SF8">
    <property type="entry name" value="SERINE PROTEASE"/>
    <property type="match status" value="1"/>
</dbReference>
<dbReference type="Proteomes" id="UP000037178">
    <property type="component" value="Unassembled WGS sequence"/>
</dbReference>
<name>A0A0J9E707_9RHOB</name>
<accession>A0A0J9E707</accession>
<dbReference type="PROSITE" id="PS00134">
    <property type="entry name" value="TRYPSIN_HIS"/>
    <property type="match status" value="1"/>
</dbReference>
<sequence>MGKLTIANRAMCTGALIAPDLVLTAAHCLYDPYSGRSVRPRKIRFEAGLTGGNAKAARSVIKAVEHPSYRHNHGGANDPSVDIAILKLDSPISGAEIQPFATDARPEKGDALGVISYTHLRRDTPLWQHPCDVLAKKGDVLVMNCEVDFGASGAPVFAVQGGSRPRLVSVISSKAALGDRPVSVGTIIDSALALLLQRAG</sequence>
<evidence type="ECO:0000259" key="2">
    <source>
        <dbReference type="Pfam" id="PF00089"/>
    </source>
</evidence>
<dbReference type="SUPFAM" id="SSF50494">
    <property type="entry name" value="Trypsin-like serine proteases"/>
    <property type="match status" value="1"/>
</dbReference>
<organism evidence="3 4">
    <name type="scientific">Candidatus Rhodobacter oscarellae</name>
    <dbReference type="NCBI Taxonomy" id="1675527"/>
    <lineage>
        <taxon>Bacteria</taxon>
        <taxon>Pseudomonadati</taxon>
        <taxon>Pseudomonadota</taxon>
        <taxon>Alphaproteobacteria</taxon>
        <taxon>Rhodobacterales</taxon>
        <taxon>Rhodobacter group</taxon>
        <taxon>Rhodobacter</taxon>
    </lineage>
</organism>
<evidence type="ECO:0000313" key="4">
    <source>
        <dbReference type="Proteomes" id="UP000037178"/>
    </source>
</evidence>
<dbReference type="InterPro" id="IPR009003">
    <property type="entry name" value="Peptidase_S1_PA"/>
</dbReference>
<proteinExistence type="predicted"/>
<dbReference type="PRINTS" id="PR00722">
    <property type="entry name" value="CHYMOTRYPSIN"/>
</dbReference>
<feature type="domain" description="Peptidase S1" evidence="2">
    <location>
        <begin position="2"/>
        <end position="123"/>
    </location>
</feature>
<keyword evidence="4" id="KW-1185">Reference proteome</keyword>
<dbReference type="Pfam" id="PF00089">
    <property type="entry name" value="Trypsin"/>
    <property type="match status" value="1"/>
</dbReference>
<dbReference type="InterPro" id="IPR001314">
    <property type="entry name" value="Peptidase_S1A"/>
</dbReference>
<dbReference type="PANTHER" id="PTHR15462">
    <property type="entry name" value="SERINE PROTEASE"/>
    <property type="match status" value="1"/>
</dbReference>
<protein>
    <submittedName>
        <fullName evidence="3">Trypsin domain protein</fullName>
    </submittedName>
</protein>
<dbReference type="GO" id="GO:0004252">
    <property type="term" value="F:serine-type endopeptidase activity"/>
    <property type="evidence" value="ECO:0007669"/>
    <property type="project" value="InterPro"/>
</dbReference>
<comment type="caution">
    <text evidence="3">The sequence shown here is derived from an EMBL/GenBank/DDBJ whole genome shotgun (WGS) entry which is preliminary data.</text>
</comment>
<dbReference type="Gene3D" id="2.40.10.10">
    <property type="entry name" value="Trypsin-like serine proteases"/>
    <property type="match status" value="2"/>
</dbReference>
<dbReference type="InterPro" id="IPR001254">
    <property type="entry name" value="Trypsin_dom"/>
</dbReference>
<evidence type="ECO:0000313" key="3">
    <source>
        <dbReference type="EMBL" id="KMW58477.1"/>
    </source>
</evidence>
<dbReference type="PATRIC" id="fig|1675527.3.peg.3611"/>
<reference evidence="3 4" key="1">
    <citation type="submission" date="2015-06" db="EMBL/GenBank/DDBJ databases">
        <title>Draft genome sequence of an Alphaproteobacteria species associated to the Mediterranean sponge Oscarella lobularis.</title>
        <authorList>
            <person name="Jourda C."/>
            <person name="Santini S."/>
            <person name="Claverie J.-M."/>
        </authorList>
    </citation>
    <scope>NUCLEOTIDE SEQUENCE [LARGE SCALE GENOMIC DNA]</scope>
    <source>
        <strain evidence="3">IGS</strain>
    </source>
</reference>
<dbReference type="EMBL" id="LFTY01000002">
    <property type="protein sequence ID" value="KMW58477.1"/>
    <property type="molecule type" value="Genomic_DNA"/>
</dbReference>